<evidence type="ECO:0000313" key="3">
    <source>
        <dbReference type="Proteomes" id="UP000606008"/>
    </source>
</evidence>
<dbReference type="RefSeq" id="WP_166690471.1">
    <property type="nucleotide sequence ID" value="NZ_WAEL01000001.1"/>
</dbReference>
<evidence type="ECO:0000313" key="2">
    <source>
        <dbReference type="EMBL" id="NID08559.1"/>
    </source>
</evidence>
<evidence type="ECO:0000259" key="1">
    <source>
        <dbReference type="PROSITE" id="PS51462"/>
    </source>
</evidence>
<sequence length="183" mass="20318">MTDLLTLLRQHSPADANEGEMTARTIAFVEANPNCYERSLLEGHITGSAWITSPDGTQVLLIHHRKLDRWFQPGGHADGDRDVANVALREAEEETLLPDVKLVSPAIFDVDIHPIPAKGNVPEHLHYDIRFLFTASSETALGGESREVKGIRWLSLDEAEQLSDSESISRMIRKSRLSLAKNG</sequence>
<dbReference type="InterPro" id="IPR015797">
    <property type="entry name" value="NUDIX_hydrolase-like_dom_sf"/>
</dbReference>
<dbReference type="EMBL" id="WAEL01000001">
    <property type="protein sequence ID" value="NID08559.1"/>
    <property type="molecule type" value="Genomic_DNA"/>
</dbReference>
<dbReference type="GO" id="GO:0016787">
    <property type="term" value="F:hydrolase activity"/>
    <property type="evidence" value="ECO:0007669"/>
    <property type="project" value="UniProtKB-KW"/>
</dbReference>
<proteinExistence type="predicted"/>
<keyword evidence="3" id="KW-1185">Reference proteome</keyword>
<dbReference type="CDD" id="cd03674">
    <property type="entry name" value="NUDIX_Hydrolase"/>
    <property type="match status" value="1"/>
</dbReference>
<dbReference type="PANTHER" id="PTHR43736">
    <property type="entry name" value="ADP-RIBOSE PYROPHOSPHATASE"/>
    <property type="match status" value="1"/>
</dbReference>
<name>A0ABX0Q943_9BACT</name>
<dbReference type="Gene3D" id="3.90.79.10">
    <property type="entry name" value="Nucleoside Triphosphate Pyrophosphohydrolase"/>
    <property type="match status" value="1"/>
</dbReference>
<keyword evidence="2" id="KW-0378">Hydrolase</keyword>
<accession>A0ABX0Q943</accession>
<gene>
    <name evidence="2" type="ORF">F7231_00115</name>
</gene>
<dbReference type="PANTHER" id="PTHR43736:SF1">
    <property type="entry name" value="DIHYDRONEOPTERIN TRIPHOSPHATE DIPHOSPHATASE"/>
    <property type="match status" value="1"/>
</dbReference>
<dbReference type="SUPFAM" id="SSF55811">
    <property type="entry name" value="Nudix"/>
    <property type="match status" value="1"/>
</dbReference>
<dbReference type="Proteomes" id="UP000606008">
    <property type="component" value="Unassembled WGS sequence"/>
</dbReference>
<comment type="caution">
    <text evidence="2">The sequence shown here is derived from an EMBL/GenBank/DDBJ whole genome shotgun (WGS) entry which is preliminary data.</text>
</comment>
<dbReference type="PROSITE" id="PS51462">
    <property type="entry name" value="NUDIX"/>
    <property type="match status" value="1"/>
</dbReference>
<dbReference type="Pfam" id="PF00293">
    <property type="entry name" value="NUDIX"/>
    <property type="match status" value="1"/>
</dbReference>
<organism evidence="2 3">
    <name type="scientific">Fibrivirga algicola</name>
    <dbReference type="NCBI Taxonomy" id="2950420"/>
    <lineage>
        <taxon>Bacteria</taxon>
        <taxon>Pseudomonadati</taxon>
        <taxon>Bacteroidota</taxon>
        <taxon>Cytophagia</taxon>
        <taxon>Cytophagales</taxon>
        <taxon>Spirosomataceae</taxon>
        <taxon>Fibrivirga</taxon>
    </lineage>
</organism>
<dbReference type="InterPro" id="IPR000086">
    <property type="entry name" value="NUDIX_hydrolase_dom"/>
</dbReference>
<reference evidence="2" key="1">
    <citation type="submission" date="2024-05" db="EMBL/GenBank/DDBJ databases">
        <authorList>
            <person name="Jung D.-H."/>
        </authorList>
    </citation>
    <scope>NUCLEOTIDE SEQUENCE</scope>
    <source>
        <strain evidence="2">JA-25</strain>
    </source>
</reference>
<protein>
    <submittedName>
        <fullName evidence="2">NUDIX hydrolase</fullName>
    </submittedName>
</protein>
<feature type="domain" description="Nudix hydrolase" evidence="1">
    <location>
        <begin position="42"/>
        <end position="176"/>
    </location>
</feature>